<dbReference type="InterPro" id="IPR053876">
    <property type="entry name" value="Phage_int_M"/>
</dbReference>
<dbReference type="GO" id="GO:0003677">
    <property type="term" value="F:DNA binding"/>
    <property type="evidence" value="ECO:0007669"/>
    <property type="project" value="UniProtKB-UniRule"/>
</dbReference>
<proteinExistence type="inferred from homology"/>
<dbReference type="AlphaFoldDB" id="A0A6N7W9S8"/>
<dbReference type="PROSITE" id="PS51898">
    <property type="entry name" value="TYR_RECOMBINASE"/>
    <property type="match status" value="1"/>
</dbReference>
<sequence>MPRERIPLGTWTTVKAHPYTPNGTKKNGSKKWRRLTAEEQKDLKQFSEIRWRASVYYRGKNGHRQRAEAWAPSRAAAIRAVNKKLPDRVDTALNIREQKTTVEHMAMKWWTFYEKEDSARKQTKDTYKDALDRHVLPHFGGYTIQEVTTGLLTDKLRQIAEGAPSNAWFARVVLKHIFTFAVRRDAIENNPVEGTPTFKTKSEAPVAATLEQLQQVRKVIMDWQAGQTFGPARGEKLLDVLDLMLVVACRTGEALAVRAQDLQQVAPERIPFAPRYTIALSGTVISPRDGSTPYRQAHPKTKAGFRTPYIPAEMAHRLFARIKNNPANDEGLIFPTRDGRPMSPNNFRSALRRALKGSEFEGALKPYLMRKTAATEVAHEMSIEEARVLLGHTDRRTTEKFYAEHDVSVPDTSAVLGDLLKRARS</sequence>
<dbReference type="SUPFAM" id="SSF56349">
    <property type="entry name" value="DNA breaking-rejoining enzymes"/>
    <property type="match status" value="1"/>
</dbReference>
<evidence type="ECO:0000256" key="1">
    <source>
        <dbReference type="ARBA" id="ARBA00008857"/>
    </source>
</evidence>
<dbReference type="PROSITE" id="PS51900">
    <property type="entry name" value="CB"/>
    <property type="match status" value="1"/>
</dbReference>
<dbReference type="InterPro" id="IPR011010">
    <property type="entry name" value="DNA_brk_join_enz"/>
</dbReference>
<dbReference type="Proteomes" id="UP000470875">
    <property type="component" value="Unassembled WGS sequence"/>
</dbReference>
<feature type="domain" description="Tyr recombinase" evidence="6">
    <location>
        <begin position="203"/>
        <end position="417"/>
    </location>
</feature>
<dbReference type="GO" id="GO:0015074">
    <property type="term" value="P:DNA integration"/>
    <property type="evidence" value="ECO:0007669"/>
    <property type="project" value="UniProtKB-KW"/>
</dbReference>
<dbReference type="Gene3D" id="1.10.150.130">
    <property type="match status" value="1"/>
</dbReference>
<evidence type="ECO:0000259" key="6">
    <source>
        <dbReference type="PROSITE" id="PS51898"/>
    </source>
</evidence>
<dbReference type="InterPro" id="IPR044068">
    <property type="entry name" value="CB"/>
</dbReference>
<dbReference type="PANTHER" id="PTHR30629:SF2">
    <property type="entry name" value="PROPHAGE INTEGRASE INTS-RELATED"/>
    <property type="match status" value="1"/>
</dbReference>
<dbReference type="EMBL" id="VULO01000011">
    <property type="protein sequence ID" value="MSS85006.1"/>
    <property type="molecule type" value="Genomic_DNA"/>
</dbReference>
<protein>
    <submittedName>
        <fullName evidence="8">DUF3435 domain-containing protein</fullName>
    </submittedName>
</protein>
<dbReference type="GO" id="GO:0006310">
    <property type="term" value="P:DNA recombination"/>
    <property type="evidence" value="ECO:0007669"/>
    <property type="project" value="UniProtKB-KW"/>
</dbReference>
<reference evidence="8 9" key="1">
    <citation type="submission" date="2019-08" db="EMBL/GenBank/DDBJ databases">
        <title>In-depth cultivation of the pig gut microbiome towards novel bacterial diversity and tailored functional studies.</title>
        <authorList>
            <person name="Wylensek D."/>
            <person name="Hitch T.C.A."/>
            <person name="Clavel T."/>
        </authorList>
    </citation>
    <scope>NUCLEOTIDE SEQUENCE [LARGE SCALE GENOMIC DNA]</scope>
    <source>
        <strain evidence="8 9">WB03_NA08</strain>
    </source>
</reference>
<dbReference type="CDD" id="cd00397">
    <property type="entry name" value="DNA_BRE_C"/>
    <property type="match status" value="1"/>
</dbReference>
<organism evidence="8 9">
    <name type="scientific">Scrofimicrobium canadense</name>
    <dbReference type="NCBI Taxonomy" id="2652290"/>
    <lineage>
        <taxon>Bacteria</taxon>
        <taxon>Bacillati</taxon>
        <taxon>Actinomycetota</taxon>
        <taxon>Actinomycetes</taxon>
        <taxon>Actinomycetales</taxon>
        <taxon>Actinomycetaceae</taxon>
        <taxon>Scrofimicrobium</taxon>
    </lineage>
</organism>
<evidence type="ECO:0000259" key="7">
    <source>
        <dbReference type="PROSITE" id="PS51900"/>
    </source>
</evidence>
<evidence type="ECO:0000256" key="2">
    <source>
        <dbReference type="ARBA" id="ARBA00022908"/>
    </source>
</evidence>
<keyword evidence="4" id="KW-0233">DNA recombination</keyword>
<evidence type="ECO:0000256" key="4">
    <source>
        <dbReference type="ARBA" id="ARBA00023172"/>
    </source>
</evidence>
<dbReference type="InterPro" id="IPR002104">
    <property type="entry name" value="Integrase_catalytic"/>
</dbReference>
<dbReference type="Gene3D" id="1.10.443.10">
    <property type="entry name" value="Intergrase catalytic core"/>
    <property type="match status" value="1"/>
</dbReference>
<comment type="similarity">
    <text evidence="1">Belongs to the 'phage' integrase family.</text>
</comment>
<evidence type="ECO:0000256" key="5">
    <source>
        <dbReference type="PROSITE-ProRule" id="PRU01248"/>
    </source>
</evidence>
<keyword evidence="2" id="KW-0229">DNA integration</keyword>
<dbReference type="InterPro" id="IPR010998">
    <property type="entry name" value="Integrase_recombinase_N"/>
</dbReference>
<evidence type="ECO:0000313" key="8">
    <source>
        <dbReference type="EMBL" id="MSS85006.1"/>
    </source>
</evidence>
<gene>
    <name evidence="8" type="ORF">FYJ24_09560</name>
</gene>
<dbReference type="InterPro" id="IPR050808">
    <property type="entry name" value="Phage_Integrase"/>
</dbReference>
<keyword evidence="9" id="KW-1185">Reference proteome</keyword>
<dbReference type="InterPro" id="IPR013762">
    <property type="entry name" value="Integrase-like_cat_sf"/>
</dbReference>
<evidence type="ECO:0000256" key="3">
    <source>
        <dbReference type="ARBA" id="ARBA00023125"/>
    </source>
</evidence>
<evidence type="ECO:0000313" key="9">
    <source>
        <dbReference type="Proteomes" id="UP000470875"/>
    </source>
</evidence>
<name>A0A6N7W9S8_9ACTO</name>
<feature type="domain" description="Core-binding (CB)" evidence="7">
    <location>
        <begin position="100"/>
        <end position="182"/>
    </location>
</feature>
<dbReference type="RefSeq" id="WP_154545870.1">
    <property type="nucleotide sequence ID" value="NZ_VULO01000011.1"/>
</dbReference>
<accession>A0A6N7W9S8</accession>
<dbReference type="PANTHER" id="PTHR30629">
    <property type="entry name" value="PROPHAGE INTEGRASE"/>
    <property type="match status" value="1"/>
</dbReference>
<dbReference type="Pfam" id="PF22022">
    <property type="entry name" value="Phage_int_M"/>
    <property type="match status" value="1"/>
</dbReference>
<comment type="caution">
    <text evidence="8">The sequence shown here is derived from an EMBL/GenBank/DDBJ whole genome shotgun (WGS) entry which is preliminary data.</text>
</comment>
<keyword evidence="3 5" id="KW-0238">DNA-binding</keyword>
<dbReference type="Pfam" id="PF00589">
    <property type="entry name" value="Phage_integrase"/>
    <property type="match status" value="1"/>
</dbReference>